<dbReference type="Proteomes" id="UP001159427">
    <property type="component" value="Unassembled WGS sequence"/>
</dbReference>
<protein>
    <recommendedName>
        <fullName evidence="5">HSF-type DNA-binding domain-containing protein</fullName>
    </recommendedName>
</protein>
<evidence type="ECO:0000256" key="4">
    <source>
        <dbReference type="ARBA" id="ARBA00023242"/>
    </source>
</evidence>
<organism evidence="6 7">
    <name type="scientific">Porites evermanni</name>
    <dbReference type="NCBI Taxonomy" id="104178"/>
    <lineage>
        <taxon>Eukaryota</taxon>
        <taxon>Metazoa</taxon>
        <taxon>Cnidaria</taxon>
        <taxon>Anthozoa</taxon>
        <taxon>Hexacorallia</taxon>
        <taxon>Scleractinia</taxon>
        <taxon>Fungiina</taxon>
        <taxon>Poritidae</taxon>
        <taxon>Porites</taxon>
    </lineage>
</organism>
<dbReference type="InterPro" id="IPR036388">
    <property type="entry name" value="WH-like_DNA-bd_sf"/>
</dbReference>
<accession>A0ABN8LV46</accession>
<dbReference type="Gene3D" id="1.10.10.10">
    <property type="entry name" value="Winged helix-like DNA-binding domain superfamily/Winged helix DNA-binding domain"/>
    <property type="match status" value="1"/>
</dbReference>
<dbReference type="InterPro" id="IPR000232">
    <property type="entry name" value="HSF_DNA-bd"/>
</dbReference>
<dbReference type="SUPFAM" id="SSF46785">
    <property type="entry name" value="Winged helix' DNA-binding domain"/>
    <property type="match status" value="1"/>
</dbReference>
<comment type="subcellular location">
    <subcellularLocation>
        <location evidence="1">Nucleus</location>
    </subcellularLocation>
</comment>
<evidence type="ECO:0000256" key="3">
    <source>
        <dbReference type="ARBA" id="ARBA00023125"/>
    </source>
</evidence>
<keyword evidence="7" id="KW-1185">Reference proteome</keyword>
<proteinExistence type="inferred from homology"/>
<name>A0ABN8LV46_9CNID</name>
<dbReference type="InterPro" id="IPR036390">
    <property type="entry name" value="WH_DNA-bd_sf"/>
</dbReference>
<gene>
    <name evidence="6" type="ORF">PEVE_00005071</name>
</gene>
<evidence type="ECO:0000256" key="1">
    <source>
        <dbReference type="ARBA" id="ARBA00004123"/>
    </source>
</evidence>
<comment type="similarity">
    <text evidence="2">Belongs to the HSF family.</text>
</comment>
<keyword evidence="4" id="KW-0539">Nucleus</keyword>
<keyword evidence="3" id="KW-0238">DNA-binding</keyword>
<comment type="caution">
    <text evidence="6">The sequence shown here is derived from an EMBL/GenBank/DDBJ whole genome shotgun (WGS) entry which is preliminary data.</text>
</comment>
<evidence type="ECO:0000313" key="6">
    <source>
        <dbReference type="EMBL" id="CAH3019962.1"/>
    </source>
</evidence>
<evidence type="ECO:0000256" key="2">
    <source>
        <dbReference type="ARBA" id="ARBA00006403"/>
    </source>
</evidence>
<evidence type="ECO:0000259" key="5">
    <source>
        <dbReference type="Pfam" id="PF00447"/>
    </source>
</evidence>
<dbReference type="Pfam" id="PF00447">
    <property type="entry name" value="HSF_DNA-bind"/>
    <property type="match status" value="1"/>
</dbReference>
<dbReference type="EMBL" id="CALNXI010000132">
    <property type="protein sequence ID" value="CAH3019962.1"/>
    <property type="molecule type" value="Genomic_DNA"/>
</dbReference>
<sequence>MVNGRNRSQEKTNGKSNFEFGFFSSLAAVINSGEFWRSIRWCDGGSTLLITSPVLFERDVLQNDNQELLPNVKDFASFVDALVKVGFEKVLSDRLSKVQKFRHPCFKKDEEIPQRATEKRAELKRKMQIEGKCRKRSTPVEKEKLPQRLAQSLNWSNDSARRAVKRKRKAEYSSDFSASVKKRKNGEDFPSIVSTNRDSAEEVTAAQALLSLSVPVLFLSNYTAAELVAAQSLLNLSKSCAVRQQRSIQELESGEALLELFKSPCRKLFRHPI</sequence>
<feature type="domain" description="HSF-type DNA-binding" evidence="5">
    <location>
        <begin position="22"/>
        <end position="111"/>
    </location>
</feature>
<evidence type="ECO:0000313" key="7">
    <source>
        <dbReference type="Proteomes" id="UP001159427"/>
    </source>
</evidence>
<reference evidence="6 7" key="1">
    <citation type="submission" date="2022-05" db="EMBL/GenBank/DDBJ databases">
        <authorList>
            <consortium name="Genoscope - CEA"/>
            <person name="William W."/>
        </authorList>
    </citation>
    <scope>NUCLEOTIDE SEQUENCE [LARGE SCALE GENOMIC DNA]</scope>
</reference>